<dbReference type="OrthoDB" id="9913404at2"/>
<name>A0A098AY43_DESHA</name>
<dbReference type="RefSeq" id="WP_005814318.1">
    <property type="nucleotide sequence ID" value="NZ_CABKQQ010000051.1"/>
</dbReference>
<reference evidence="1" key="1">
    <citation type="submission" date="2014-07" db="EMBL/GenBank/DDBJ databases">
        <authorList>
            <person name="Hornung V.Bastian."/>
        </authorList>
    </citation>
    <scope>NUCLEOTIDE SEQUENCE</scope>
    <source>
        <strain evidence="1">PCE-S</strain>
    </source>
</reference>
<reference evidence="2 3" key="2">
    <citation type="submission" date="2015-12" db="EMBL/GenBank/DDBJ databases">
        <title>Draft Genome Sequence of Desulfitobacterium hafniense Strain DH, a Sulfate-reducing Bacterium Isolated from Paddy Soils.</title>
        <authorList>
            <person name="Bao P."/>
            <person name="Zhang X."/>
            <person name="Li G."/>
        </authorList>
    </citation>
    <scope>NUCLEOTIDE SEQUENCE [LARGE SCALE GENOMIC DNA]</scope>
    <source>
        <strain evidence="2 3">DH</strain>
    </source>
</reference>
<dbReference type="Proteomes" id="UP000054623">
    <property type="component" value="Unassembled WGS sequence"/>
</dbReference>
<dbReference type="EMBL" id="LK996017">
    <property type="protein sequence ID" value="CDX01035.1"/>
    <property type="molecule type" value="Genomic_DNA"/>
</dbReference>
<dbReference type="AlphaFoldDB" id="A0A098AY43"/>
<sequence>MGLFSEMLDEKRIKDGFKDSGHVLMITCPGCACESLSYTEGLPCRALESGKDMEESAVAVQRVRDQWDRVLKEDGKKVTHISVAFPCEMFDTERERILEKLQDADTIALLCCSSGYVAVKDMLPDFLGRFVPMMKTTGTFVFKLVLDESGKNSKVEQETARVIKFSKVNQG</sequence>
<evidence type="ECO:0000313" key="3">
    <source>
        <dbReference type="Proteomes" id="UP000054623"/>
    </source>
</evidence>
<proteinExistence type="predicted"/>
<evidence type="ECO:0000313" key="2">
    <source>
        <dbReference type="EMBL" id="KTE90440.1"/>
    </source>
</evidence>
<accession>A0A098AY43</accession>
<dbReference type="EMBL" id="LOCK01000039">
    <property type="protein sequence ID" value="KTE90440.1"/>
    <property type="molecule type" value="Genomic_DNA"/>
</dbReference>
<evidence type="ECO:0000313" key="1">
    <source>
        <dbReference type="EMBL" id="CDX01035.1"/>
    </source>
</evidence>
<gene>
    <name evidence="2" type="ORF">AT727_07555</name>
    <name evidence="1" type="ORF">DPCES_1148</name>
</gene>
<dbReference type="OMA" id="VITCPGC"/>
<protein>
    <submittedName>
        <fullName evidence="1">Uncharacterized protein</fullName>
    </submittedName>
</protein>
<organism evidence="1">
    <name type="scientific">Desulfitobacterium hafniense</name>
    <name type="common">Desulfitobacterium frappieri</name>
    <dbReference type="NCBI Taxonomy" id="49338"/>
    <lineage>
        <taxon>Bacteria</taxon>
        <taxon>Bacillati</taxon>
        <taxon>Bacillota</taxon>
        <taxon>Clostridia</taxon>
        <taxon>Eubacteriales</taxon>
        <taxon>Desulfitobacteriaceae</taxon>
        <taxon>Desulfitobacterium</taxon>
    </lineage>
</organism>
<dbReference type="PATRIC" id="fig|49338.4.peg.1242"/>